<organism evidence="3 4">
    <name type="scientific">Mugilogobius chulae</name>
    <name type="common">yellowstripe goby</name>
    <dbReference type="NCBI Taxonomy" id="88201"/>
    <lineage>
        <taxon>Eukaryota</taxon>
        <taxon>Metazoa</taxon>
        <taxon>Chordata</taxon>
        <taxon>Craniata</taxon>
        <taxon>Vertebrata</taxon>
        <taxon>Euteleostomi</taxon>
        <taxon>Actinopterygii</taxon>
        <taxon>Neopterygii</taxon>
        <taxon>Teleostei</taxon>
        <taxon>Neoteleostei</taxon>
        <taxon>Acanthomorphata</taxon>
        <taxon>Gobiaria</taxon>
        <taxon>Gobiiformes</taxon>
        <taxon>Gobioidei</taxon>
        <taxon>Gobiidae</taxon>
        <taxon>Gobionellinae</taxon>
        <taxon>Mugilogobius</taxon>
    </lineage>
</organism>
<dbReference type="InterPro" id="IPR036412">
    <property type="entry name" value="HAD-like_sf"/>
</dbReference>
<dbReference type="NCBIfam" id="TIGR01549">
    <property type="entry name" value="HAD-SF-IA-v1"/>
    <property type="match status" value="1"/>
</dbReference>
<comment type="similarity">
    <text evidence="1">Belongs to the HAD-like hydrolase superfamily.</text>
</comment>
<dbReference type="Gene3D" id="3.40.50.1000">
    <property type="entry name" value="HAD superfamily/HAD-like"/>
    <property type="match status" value="1"/>
</dbReference>
<dbReference type="PANTHER" id="PTHR46191:SF2">
    <property type="entry name" value="HALOACID DEHALOGENASE-LIKE HYDROLASE DOMAIN-CONTAINING PROTEIN 3"/>
    <property type="match status" value="1"/>
</dbReference>
<keyword evidence="4" id="KW-1185">Reference proteome</keyword>
<evidence type="ECO:0000256" key="2">
    <source>
        <dbReference type="ARBA" id="ARBA00015556"/>
    </source>
</evidence>
<dbReference type="InterPro" id="IPR044924">
    <property type="entry name" value="HAD-SF_hydro_IA_REG-2-like_cap"/>
</dbReference>
<proteinExistence type="inferred from homology"/>
<dbReference type="Pfam" id="PF13242">
    <property type="entry name" value="Hydrolase_like"/>
    <property type="match status" value="1"/>
</dbReference>
<dbReference type="InterPro" id="IPR051828">
    <property type="entry name" value="HAD-like_hydrolase_domain"/>
</dbReference>
<reference evidence="4" key="1">
    <citation type="submission" date="2024-04" db="EMBL/GenBank/DDBJ databases">
        <title>Salinicola lusitanus LLJ914,a marine bacterium isolated from the Okinawa Trough.</title>
        <authorList>
            <person name="Li J."/>
        </authorList>
    </citation>
    <scope>NUCLEOTIDE SEQUENCE [LARGE SCALE GENOMIC DNA]</scope>
</reference>
<dbReference type="InterPro" id="IPR006439">
    <property type="entry name" value="HAD-SF_hydro_IA"/>
</dbReference>
<dbReference type="Proteomes" id="UP001460270">
    <property type="component" value="Unassembled WGS sequence"/>
</dbReference>
<dbReference type="GO" id="GO:0005634">
    <property type="term" value="C:nucleus"/>
    <property type="evidence" value="ECO:0007669"/>
    <property type="project" value="TreeGrafter"/>
</dbReference>
<dbReference type="AlphaFoldDB" id="A0AAW0PFE5"/>
<name>A0AAW0PFE5_9GOBI</name>
<sequence>MLQYRFAFYLITQMEHETNELFDWLLHNWGVMRTPLRWVLWDIKDTLLRVRFSVGEQYCKEAEQMGLTLNPVEVNSAFRQAYKSYSRRYPNYGKGQGLNGHSWWTAVVKDTFSSCGVQDSTLLQTLSTISIITFAMHRIGRYLKIQKGSGEEAGVAKPSLLIFEQALKKCGVSAAHVAHVGDHYINDYLASRSLGIHGFLLDRDNKLHSV</sequence>
<evidence type="ECO:0000313" key="4">
    <source>
        <dbReference type="Proteomes" id="UP001460270"/>
    </source>
</evidence>
<evidence type="ECO:0000256" key="1">
    <source>
        <dbReference type="ARBA" id="ARBA00007958"/>
    </source>
</evidence>
<dbReference type="EMBL" id="JBBPFD010000008">
    <property type="protein sequence ID" value="KAK7916589.1"/>
    <property type="molecule type" value="Genomic_DNA"/>
</dbReference>
<dbReference type="PANTHER" id="PTHR46191">
    <property type="match status" value="1"/>
</dbReference>
<gene>
    <name evidence="3" type="ORF">WMY93_012350</name>
</gene>
<evidence type="ECO:0000313" key="3">
    <source>
        <dbReference type="EMBL" id="KAK7916589.1"/>
    </source>
</evidence>
<protein>
    <recommendedName>
        <fullName evidence="2">Haloacid dehalogenase-like hydrolase domain-containing protein 3</fullName>
    </recommendedName>
</protein>
<dbReference type="InterPro" id="IPR023214">
    <property type="entry name" value="HAD_sf"/>
</dbReference>
<accession>A0AAW0PFE5</accession>
<dbReference type="Gene3D" id="1.10.150.720">
    <property type="entry name" value="Haloacid dehalogenase-like hydrolase"/>
    <property type="match status" value="1"/>
</dbReference>
<dbReference type="SUPFAM" id="SSF56784">
    <property type="entry name" value="HAD-like"/>
    <property type="match status" value="1"/>
</dbReference>
<comment type="caution">
    <text evidence="3">The sequence shown here is derived from an EMBL/GenBank/DDBJ whole genome shotgun (WGS) entry which is preliminary data.</text>
</comment>